<dbReference type="OMA" id="EINSHAF"/>
<dbReference type="OrthoDB" id="17066at2759"/>
<evidence type="ECO:0000256" key="1">
    <source>
        <dbReference type="SAM" id="MobiDB-lite"/>
    </source>
</evidence>
<keyword evidence="3" id="KW-1185">Reference proteome</keyword>
<dbReference type="PANTHER" id="PTHR15827:SF2">
    <property type="entry name" value="CYCLIN-DEPENDENT KINASE 2-INTERACTING PROTEIN"/>
    <property type="match status" value="1"/>
</dbReference>
<dbReference type="EMBL" id="LT553503">
    <property type="protein sequence ID" value="SAM01179.1"/>
    <property type="molecule type" value="Genomic_DNA"/>
</dbReference>
<dbReference type="AlphaFoldDB" id="A0A163M4H9"/>
<gene>
    <name evidence="2" type="primary">ABSGL_06916.1 scaffold 8678</name>
</gene>
<dbReference type="Proteomes" id="UP000078561">
    <property type="component" value="Unassembled WGS sequence"/>
</dbReference>
<evidence type="ECO:0000313" key="3">
    <source>
        <dbReference type="Proteomes" id="UP000078561"/>
    </source>
</evidence>
<feature type="compositionally biased region" description="Basic residues" evidence="1">
    <location>
        <begin position="7"/>
        <end position="30"/>
    </location>
</feature>
<evidence type="ECO:0000313" key="2">
    <source>
        <dbReference type="EMBL" id="SAM01179.1"/>
    </source>
</evidence>
<dbReference type="PANTHER" id="PTHR15827">
    <property type="entry name" value="CYCLIN-DEPENDENT KINASE 2-INTERACTING PROTEIN"/>
    <property type="match status" value="1"/>
</dbReference>
<proteinExistence type="predicted"/>
<organism evidence="2">
    <name type="scientific">Absidia glauca</name>
    <name type="common">Pin mould</name>
    <dbReference type="NCBI Taxonomy" id="4829"/>
    <lineage>
        <taxon>Eukaryota</taxon>
        <taxon>Fungi</taxon>
        <taxon>Fungi incertae sedis</taxon>
        <taxon>Mucoromycota</taxon>
        <taxon>Mucoromycotina</taxon>
        <taxon>Mucoromycetes</taxon>
        <taxon>Mucorales</taxon>
        <taxon>Cunninghamellaceae</taxon>
        <taxon>Absidia</taxon>
    </lineage>
</organism>
<dbReference type="InParanoid" id="A0A163M4H9"/>
<name>A0A163M4H9_ABSGL</name>
<accession>A0A163M4H9</accession>
<protein>
    <submittedName>
        <fullName evidence="2">Uncharacterized protein</fullName>
    </submittedName>
</protein>
<feature type="region of interest" description="Disordered" evidence="1">
    <location>
        <begin position="1"/>
        <end position="31"/>
    </location>
</feature>
<reference evidence="2" key="1">
    <citation type="submission" date="2016-04" db="EMBL/GenBank/DDBJ databases">
        <authorList>
            <person name="Evans L.H."/>
            <person name="Alamgir A."/>
            <person name="Owens N."/>
            <person name="Weber N.D."/>
            <person name="Virtaneva K."/>
            <person name="Barbian K."/>
            <person name="Babar A."/>
            <person name="Rosenke K."/>
        </authorList>
    </citation>
    <scope>NUCLEOTIDE SEQUENCE [LARGE SCALE GENOMIC DNA]</scope>
    <source>
        <strain evidence="2">CBS 101.48</strain>
    </source>
</reference>
<sequence>MLSKVSAVHRRRPYRRRHRRSRSSVKRKRNDAKGKLPFVRSFARPSDRSFVCRRGVKRMTMEPSRGLKFRVLGTLQRRAETILVEFKRARNTWAELNTEGFPVANQLVNGVIQSRYSEDVAYWHPILRQEFPNLVQKYEQKMKIRIAQQKAKLLIIMDRMAKQNGKMVMFAREFTAIRQRAGQVITDADHVPLFKTCPIHVFVEKRTQGILDMYTKELGCKRRLIEDGFGQIKSQEEGMIMLSAWLNQPALCDHAIQEFDDLCSVELE</sequence>